<sequence>MDLDAMTQEAVALFQAGDAQAALDLAVAFANDAEQLLGRTHPVHVNALATVAALAEQMGCSQEAQDLLEEAEALHEEHEMEQEYFELEAEMESGTSSEPEKPVRAPSPALSTHTGSRASGDIPQGHSDTEDEEAEAESIRRLTWEVKESLS</sequence>
<dbReference type="Gene3D" id="1.25.40.10">
    <property type="entry name" value="Tetratricopeptide repeat domain"/>
    <property type="match status" value="1"/>
</dbReference>
<dbReference type="AlphaFoldDB" id="A0A813AHQ6"/>
<feature type="region of interest" description="Disordered" evidence="1">
    <location>
        <begin position="76"/>
        <end position="151"/>
    </location>
</feature>
<accession>A0A813AHQ6</accession>
<dbReference type="InterPro" id="IPR011990">
    <property type="entry name" value="TPR-like_helical_dom_sf"/>
</dbReference>
<evidence type="ECO:0000313" key="3">
    <source>
        <dbReference type="Proteomes" id="UP000601435"/>
    </source>
</evidence>
<feature type="compositionally biased region" description="Basic and acidic residues" evidence="1">
    <location>
        <begin position="137"/>
        <end position="151"/>
    </location>
</feature>
<gene>
    <name evidence="2" type="primary">smd2</name>
    <name evidence="2" type="ORF">SNEC2469_LOCUS27836</name>
</gene>
<dbReference type="Proteomes" id="UP000601435">
    <property type="component" value="Unassembled WGS sequence"/>
</dbReference>
<protein>
    <submittedName>
        <fullName evidence="2">Smd2 protein</fullName>
    </submittedName>
</protein>
<comment type="caution">
    <text evidence="2">The sequence shown here is derived from an EMBL/GenBank/DDBJ whole genome shotgun (WGS) entry which is preliminary data.</text>
</comment>
<feature type="compositionally biased region" description="Acidic residues" evidence="1">
    <location>
        <begin position="79"/>
        <end position="91"/>
    </location>
</feature>
<evidence type="ECO:0000256" key="1">
    <source>
        <dbReference type="SAM" id="MobiDB-lite"/>
    </source>
</evidence>
<keyword evidence="3" id="KW-1185">Reference proteome</keyword>
<evidence type="ECO:0000313" key="2">
    <source>
        <dbReference type="EMBL" id="CAE7867411.1"/>
    </source>
</evidence>
<name>A0A813AHQ6_9DINO</name>
<dbReference type="EMBL" id="CAJNJA010059363">
    <property type="protein sequence ID" value="CAE7867411.1"/>
    <property type="molecule type" value="Genomic_DNA"/>
</dbReference>
<proteinExistence type="predicted"/>
<dbReference type="SUPFAM" id="SSF48452">
    <property type="entry name" value="TPR-like"/>
    <property type="match status" value="1"/>
</dbReference>
<reference evidence="2" key="1">
    <citation type="submission" date="2021-02" db="EMBL/GenBank/DDBJ databases">
        <authorList>
            <person name="Dougan E. K."/>
            <person name="Rhodes N."/>
            <person name="Thang M."/>
            <person name="Chan C."/>
        </authorList>
    </citation>
    <scope>NUCLEOTIDE SEQUENCE</scope>
</reference>
<organism evidence="2 3">
    <name type="scientific">Symbiodinium necroappetens</name>
    <dbReference type="NCBI Taxonomy" id="1628268"/>
    <lineage>
        <taxon>Eukaryota</taxon>
        <taxon>Sar</taxon>
        <taxon>Alveolata</taxon>
        <taxon>Dinophyceae</taxon>
        <taxon>Suessiales</taxon>
        <taxon>Symbiodiniaceae</taxon>
        <taxon>Symbiodinium</taxon>
    </lineage>
</organism>